<evidence type="ECO:0000313" key="11">
    <source>
        <dbReference type="Proteomes" id="UP000187429"/>
    </source>
</evidence>
<dbReference type="PANTHER" id="PTHR31082">
    <property type="entry name" value="PHEROMONE-REGULATED MEMBRANE PROTEIN 10"/>
    <property type="match status" value="1"/>
</dbReference>
<evidence type="ECO:0000259" key="9">
    <source>
        <dbReference type="Pfam" id="PF12821"/>
    </source>
</evidence>
<dbReference type="GO" id="GO:0016020">
    <property type="term" value="C:membrane"/>
    <property type="evidence" value="ECO:0007669"/>
    <property type="project" value="UniProtKB-SubCell"/>
</dbReference>
<keyword evidence="2 7" id="KW-0812">Transmembrane</keyword>
<dbReference type="GO" id="GO:0022857">
    <property type="term" value="F:transmembrane transporter activity"/>
    <property type="evidence" value="ECO:0007669"/>
    <property type="project" value="InterPro"/>
</dbReference>
<evidence type="ECO:0000256" key="5">
    <source>
        <dbReference type="ARBA" id="ARBA00034125"/>
    </source>
</evidence>
<feature type="transmembrane region" description="Helical" evidence="7">
    <location>
        <begin position="680"/>
        <end position="697"/>
    </location>
</feature>
<feature type="region of interest" description="Disordered" evidence="6">
    <location>
        <begin position="97"/>
        <end position="117"/>
    </location>
</feature>
<evidence type="ECO:0000313" key="10">
    <source>
        <dbReference type="EMBL" id="OMJ20294.1"/>
    </source>
</evidence>
<dbReference type="EMBL" id="LSSM01002796">
    <property type="protein sequence ID" value="OMJ20294.1"/>
    <property type="molecule type" value="Genomic_DNA"/>
</dbReference>
<proteinExistence type="inferred from homology"/>
<feature type="region of interest" description="Disordered" evidence="6">
    <location>
        <begin position="361"/>
        <end position="380"/>
    </location>
</feature>
<keyword evidence="11" id="KW-1185">Reference proteome</keyword>
<evidence type="ECO:0000256" key="3">
    <source>
        <dbReference type="ARBA" id="ARBA00022989"/>
    </source>
</evidence>
<feature type="region of interest" description="Disordered" evidence="6">
    <location>
        <begin position="33"/>
        <end position="57"/>
    </location>
</feature>
<evidence type="ECO:0000256" key="4">
    <source>
        <dbReference type="ARBA" id="ARBA00023136"/>
    </source>
</evidence>
<feature type="transmembrane region" description="Helical" evidence="7">
    <location>
        <begin position="526"/>
        <end position="543"/>
    </location>
</feature>
<dbReference type="InterPro" id="IPR010619">
    <property type="entry name" value="ThrE-like_N"/>
</dbReference>
<feature type="transmembrane region" description="Helical" evidence="7">
    <location>
        <begin position="581"/>
        <end position="606"/>
    </location>
</feature>
<organism evidence="10 11">
    <name type="scientific">Smittium culicis</name>
    <dbReference type="NCBI Taxonomy" id="133412"/>
    <lineage>
        <taxon>Eukaryota</taxon>
        <taxon>Fungi</taxon>
        <taxon>Fungi incertae sedis</taxon>
        <taxon>Zoopagomycota</taxon>
        <taxon>Kickxellomycotina</taxon>
        <taxon>Harpellomycetes</taxon>
        <taxon>Harpellales</taxon>
        <taxon>Legeriomycetaceae</taxon>
        <taxon>Smittium</taxon>
    </lineage>
</organism>
<feature type="domain" description="Threonine/Serine exporter ThrE" evidence="9">
    <location>
        <begin position="661"/>
        <end position="780"/>
    </location>
</feature>
<evidence type="ECO:0000256" key="6">
    <source>
        <dbReference type="SAM" id="MobiDB-lite"/>
    </source>
</evidence>
<gene>
    <name evidence="10" type="ORF">AYI69_g6273</name>
</gene>
<feature type="transmembrane region" description="Helical" evidence="7">
    <location>
        <begin position="767"/>
        <end position="786"/>
    </location>
</feature>
<feature type="transmembrane region" description="Helical" evidence="7">
    <location>
        <begin position="734"/>
        <end position="755"/>
    </location>
</feature>
<feature type="transmembrane region" description="Helical" evidence="7">
    <location>
        <begin position="613"/>
        <end position="635"/>
    </location>
</feature>
<dbReference type="Pfam" id="PF12821">
    <property type="entry name" value="ThrE_2"/>
    <property type="match status" value="1"/>
</dbReference>
<dbReference type="AlphaFoldDB" id="A0A1R1Y0H1"/>
<dbReference type="Proteomes" id="UP000187429">
    <property type="component" value="Unassembled WGS sequence"/>
</dbReference>
<feature type="domain" description="Threonine/serine exporter-like N-terminal" evidence="8">
    <location>
        <begin position="393"/>
        <end position="630"/>
    </location>
</feature>
<dbReference type="OrthoDB" id="413008at2759"/>
<keyword evidence="4 7" id="KW-0472">Membrane</keyword>
<feature type="region of interest" description="Disordered" evidence="6">
    <location>
        <begin position="282"/>
        <end position="305"/>
    </location>
</feature>
<comment type="subcellular location">
    <subcellularLocation>
        <location evidence="1">Membrane</location>
        <topology evidence="1">Multi-pass membrane protein</topology>
    </subcellularLocation>
</comment>
<protein>
    <submittedName>
        <fullName evidence="10">Pheromone-regulated membrane protein 10</fullName>
    </submittedName>
</protein>
<feature type="transmembrane region" description="Helical" evidence="7">
    <location>
        <begin position="552"/>
        <end position="569"/>
    </location>
</feature>
<evidence type="ECO:0000256" key="1">
    <source>
        <dbReference type="ARBA" id="ARBA00004141"/>
    </source>
</evidence>
<feature type="transmembrane region" description="Helical" evidence="7">
    <location>
        <begin position="703"/>
        <end position="722"/>
    </location>
</feature>
<dbReference type="InterPro" id="IPR051361">
    <property type="entry name" value="ThrE/Ser_Exporter"/>
</dbReference>
<dbReference type="InterPro" id="IPR024528">
    <property type="entry name" value="ThrE_2"/>
</dbReference>
<keyword evidence="3 7" id="KW-1133">Transmembrane helix</keyword>
<sequence>MSRKQDPSNLNVRFSLPHNQELDINLEVTKYSNTDSKDTSNESAPHDTIIPIDQNNPDIQKDVEYSHSRSESTSSVNKLLTHTSKNLFKKIRGSLDIFSPENNKDSPNSLASKPAETPKSLPLEIDTVHIPTLDPPIKVRSPVIRSNSKLKKKGSGKHFRFIKKNEAKTLSSAKWHPALRSSKLKINSLDISVSPNSSGKNTPRLKRAGGKHYAEFRSRANSFSDNENDINHKINMAYDLQKDLEYAIPIAMKMISDSAANSAYHSRTGSFSLQDYAFSPNHNSNSNSNTNTNSYTNTNSNINTSNLNQSLYSRQLSSKPSDIKDNNANTLDGFKYKINRGSTGLETDNIPQNKFLDVEKSFSTNNTNSPSGHGSRPPSEFYKKIHNVSINRRFMIKMCYSLGSYGSPYYRMDTTLPRMATFLDINAKFIAFPSFILISFEESKDQSSKTEVVTIDPSYNLHKLDLTDALFEDVVSGKISVEDGLKEIRTIIKMDPLYPNYIRFLCNCLTSMGISMVAYGGGWSELWISLLLGILVNALSFASERYYGFKKIFVFSASLLIGFIATALEKYACFGSLTLSALFYLLPGLGLTVGIMELVAGSLIVGTVKVFHALVVTLTLSFSAQVGSTLFNAIFHGYSNKSSTINLDNCVPMDKRWILLFFPVCMFSIFVYLNTPRKRVPICLALSTIMYGVFWVLNDVAKLDYFATVAASFIIGILSNLTGKYLEIPPFLPLLPSVIMLVPGSIGVRSLSALLDGQPMTDLIMRMISSCLSIMIGLFSAAFFIFPSRKNNTALITF</sequence>
<comment type="similarity">
    <text evidence="5">Belongs to the ThrE exporter (TC 2.A.79) family.</text>
</comment>
<comment type="caution">
    <text evidence="10">The sequence shown here is derived from an EMBL/GenBank/DDBJ whole genome shotgun (WGS) entry which is preliminary data.</text>
</comment>
<evidence type="ECO:0000259" key="8">
    <source>
        <dbReference type="Pfam" id="PF06738"/>
    </source>
</evidence>
<feature type="compositionally biased region" description="Polar residues" evidence="6">
    <location>
        <begin position="361"/>
        <end position="372"/>
    </location>
</feature>
<feature type="transmembrane region" description="Helical" evidence="7">
    <location>
        <begin position="655"/>
        <end position="673"/>
    </location>
</feature>
<evidence type="ECO:0000256" key="2">
    <source>
        <dbReference type="ARBA" id="ARBA00022692"/>
    </source>
</evidence>
<dbReference type="Pfam" id="PF06738">
    <property type="entry name" value="ThrE"/>
    <property type="match status" value="1"/>
</dbReference>
<reference evidence="11" key="1">
    <citation type="submission" date="2017-01" db="EMBL/GenBank/DDBJ databases">
        <authorList>
            <person name="Wang Y."/>
            <person name="White M."/>
            <person name="Kvist S."/>
            <person name="Moncalvo J.-M."/>
        </authorList>
    </citation>
    <scope>NUCLEOTIDE SEQUENCE [LARGE SCALE GENOMIC DNA]</scope>
    <source>
        <strain evidence="11">ID-206-W2</strain>
    </source>
</reference>
<dbReference type="PANTHER" id="PTHR31082:SF4">
    <property type="entry name" value="PHEROMONE-REGULATED MEMBRANE PROTEIN 10"/>
    <property type="match status" value="1"/>
</dbReference>
<name>A0A1R1Y0H1_9FUNG</name>
<evidence type="ECO:0000256" key="7">
    <source>
        <dbReference type="SAM" id="Phobius"/>
    </source>
</evidence>
<accession>A0A1R1Y0H1</accession>